<evidence type="ECO:0000256" key="1">
    <source>
        <dbReference type="ARBA" id="ARBA00004370"/>
    </source>
</evidence>
<evidence type="ECO:0000313" key="9">
    <source>
        <dbReference type="Proteomes" id="UP001283361"/>
    </source>
</evidence>
<reference evidence="8" key="1">
    <citation type="journal article" date="2023" name="G3 (Bethesda)">
        <title>A reference genome for the long-term kleptoplast-retaining sea slug Elysia crispata morphotype clarki.</title>
        <authorList>
            <person name="Eastman K.E."/>
            <person name="Pendleton A.L."/>
            <person name="Shaikh M.A."/>
            <person name="Suttiyut T."/>
            <person name="Ogas R."/>
            <person name="Tomko P."/>
            <person name="Gavelis G."/>
            <person name="Widhalm J.R."/>
            <person name="Wisecaver J.H."/>
        </authorList>
    </citation>
    <scope>NUCLEOTIDE SEQUENCE</scope>
    <source>
        <strain evidence="8">ECLA1</strain>
    </source>
</reference>
<dbReference type="PANTHER" id="PTHR14948:SF44">
    <property type="entry name" value="PROLINE-RICH TRANSMEMBRANE PROTEIN 1-LIKE"/>
    <property type="match status" value="1"/>
</dbReference>
<keyword evidence="5 7" id="KW-0472">Membrane</keyword>
<dbReference type="AlphaFoldDB" id="A0AAE0ZYY4"/>
<keyword evidence="9" id="KW-1185">Reference proteome</keyword>
<evidence type="ECO:0000256" key="2">
    <source>
        <dbReference type="ARBA" id="ARBA00006843"/>
    </source>
</evidence>
<proteinExistence type="inferred from homology"/>
<evidence type="ECO:0000256" key="5">
    <source>
        <dbReference type="ARBA" id="ARBA00023136"/>
    </source>
</evidence>
<keyword evidence="3 7" id="KW-0812">Transmembrane</keyword>
<protein>
    <recommendedName>
        <fullName evidence="10">Interferon-induced transmembrane protein</fullName>
    </recommendedName>
</protein>
<comment type="subcellular location">
    <subcellularLocation>
        <location evidence="1">Membrane</location>
    </subcellularLocation>
</comment>
<dbReference type="Proteomes" id="UP001283361">
    <property type="component" value="Unassembled WGS sequence"/>
</dbReference>
<evidence type="ECO:0000256" key="4">
    <source>
        <dbReference type="ARBA" id="ARBA00022989"/>
    </source>
</evidence>
<dbReference type="InterPro" id="IPR051423">
    <property type="entry name" value="CD225/Dispanin"/>
</dbReference>
<dbReference type="InterPro" id="IPR007593">
    <property type="entry name" value="CD225/Dispanin_fam"/>
</dbReference>
<comment type="similarity">
    <text evidence="2">Belongs to the CD225/Dispanin family.</text>
</comment>
<feature type="transmembrane region" description="Helical" evidence="7">
    <location>
        <begin position="153"/>
        <end position="174"/>
    </location>
</feature>
<comment type="caution">
    <text evidence="8">The sequence shown here is derived from an EMBL/GenBank/DDBJ whole genome shotgun (WGS) entry which is preliminary data.</text>
</comment>
<organism evidence="8 9">
    <name type="scientific">Elysia crispata</name>
    <name type="common">lettuce slug</name>
    <dbReference type="NCBI Taxonomy" id="231223"/>
    <lineage>
        <taxon>Eukaryota</taxon>
        <taxon>Metazoa</taxon>
        <taxon>Spiralia</taxon>
        <taxon>Lophotrochozoa</taxon>
        <taxon>Mollusca</taxon>
        <taxon>Gastropoda</taxon>
        <taxon>Heterobranchia</taxon>
        <taxon>Euthyneura</taxon>
        <taxon>Panpulmonata</taxon>
        <taxon>Sacoglossa</taxon>
        <taxon>Placobranchoidea</taxon>
        <taxon>Plakobranchidae</taxon>
        <taxon>Elysia</taxon>
    </lineage>
</organism>
<feature type="transmembrane region" description="Helical" evidence="7">
    <location>
        <begin position="106"/>
        <end position="125"/>
    </location>
</feature>
<evidence type="ECO:0000256" key="3">
    <source>
        <dbReference type="ARBA" id="ARBA00022692"/>
    </source>
</evidence>
<dbReference type="Pfam" id="PF04505">
    <property type="entry name" value="CD225"/>
    <property type="match status" value="1"/>
</dbReference>
<evidence type="ECO:0008006" key="10">
    <source>
        <dbReference type="Google" id="ProtNLM"/>
    </source>
</evidence>
<accession>A0AAE0ZYY4</accession>
<dbReference type="EMBL" id="JAWDGP010003009">
    <property type="protein sequence ID" value="KAK3778115.1"/>
    <property type="molecule type" value="Genomic_DNA"/>
</dbReference>
<dbReference type="PANTHER" id="PTHR14948">
    <property type="entry name" value="NG5"/>
    <property type="match status" value="1"/>
</dbReference>
<keyword evidence="4 7" id="KW-1133">Transmembrane helix</keyword>
<gene>
    <name evidence="8" type="ORF">RRG08_052263</name>
</gene>
<name>A0AAE0ZYY4_9GAST</name>
<feature type="compositionally biased region" description="Low complexity" evidence="6">
    <location>
        <begin position="19"/>
        <end position="42"/>
    </location>
</feature>
<sequence>MSSEKKHQETPPAHEQPSYGAPQGSYGAPPAPYGAPQGSYGAPPAPYRDHPASYGVPLAPYTDHPGRYEVDPTSDPNYGYNDRTIVIQPGNVMTTHEPYADVPDHFVLSIVSIFFCTCIGIYSTVKSSKARELKAGGRYQSAIAEASRAKGTAILAILLGIIITVVYIFVQIYAVSQINHQ</sequence>
<feature type="region of interest" description="Disordered" evidence="6">
    <location>
        <begin position="1"/>
        <end position="65"/>
    </location>
</feature>
<dbReference type="GO" id="GO:0016020">
    <property type="term" value="C:membrane"/>
    <property type="evidence" value="ECO:0007669"/>
    <property type="project" value="UniProtKB-SubCell"/>
</dbReference>
<evidence type="ECO:0000256" key="7">
    <source>
        <dbReference type="SAM" id="Phobius"/>
    </source>
</evidence>
<evidence type="ECO:0000256" key="6">
    <source>
        <dbReference type="SAM" id="MobiDB-lite"/>
    </source>
</evidence>
<evidence type="ECO:0000313" key="8">
    <source>
        <dbReference type="EMBL" id="KAK3778115.1"/>
    </source>
</evidence>